<dbReference type="InterPro" id="IPR027417">
    <property type="entry name" value="P-loop_NTPase"/>
</dbReference>
<comment type="caution">
    <text evidence="3">The sequence shown here is derived from an EMBL/GenBank/DDBJ whole genome shotgun (WGS) entry which is preliminary data.</text>
</comment>
<dbReference type="InterPro" id="IPR051396">
    <property type="entry name" value="Bact_Antivir_Def_Nuclease"/>
</dbReference>
<dbReference type="Gene3D" id="3.40.50.300">
    <property type="entry name" value="P-loop containing nucleotide triphosphate hydrolases"/>
    <property type="match status" value="1"/>
</dbReference>
<dbReference type="EMBL" id="JACJQT010000040">
    <property type="protein sequence ID" value="MBD2279637.1"/>
    <property type="molecule type" value="Genomic_DNA"/>
</dbReference>
<dbReference type="Pfam" id="PF14491">
    <property type="entry name" value="DUF4435"/>
    <property type="match status" value="1"/>
</dbReference>
<reference evidence="3 4" key="1">
    <citation type="journal article" date="2020" name="ISME J.">
        <title>Comparative genomics reveals insights into cyanobacterial evolution and habitat adaptation.</title>
        <authorList>
            <person name="Chen M.Y."/>
            <person name="Teng W.K."/>
            <person name="Zhao L."/>
            <person name="Hu C.X."/>
            <person name="Zhou Y.K."/>
            <person name="Han B.P."/>
            <person name="Song L.R."/>
            <person name="Shu W.S."/>
        </authorList>
    </citation>
    <scope>NUCLEOTIDE SEQUENCE [LARGE SCALE GENOMIC DNA]</scope>
    <source>
        <strain evidence="3 4">FACHB-1040</strain>
    </source>
</reference>
<feature type="domain" description="Endonuclease GajA/Old nuclease/RecF-like AAA" evidence="1">
    <location>
        <begin position="1"/>
        <end position="384"/>
    </location>
</feature>
<dbReference type="Proteomes" id="UP000606721">
    <property type="component" value="Unassembled WGS sequence"/>
</dbReference>
<dbReference type="PANTHER" id="PTHR43581:SF2">
    <property type="entry name" value="EXCINUCLEASE ATPASE SUBUNIT"/>
    <property type="match status" value="1"/>
</dbReference>
<dbReference type="SUPFAM" id="SSF52540">
    <property type="entry name" value="P-loop containing nucleoside triphosphate hydrolases"/>
    <property type="match status" value="1"/>
</dbReference>
<dbReference type="InterPro" id="IPR029492">
    <property type="entry name" value="DUF4435"/>
</dbReference>
<name>A0ABR8C0U2_APHFL</name>
<accession>A0ABR8C0U2</accession>
<dbReference type="PANTHER" id="PTHR43581">
    <property type="entry name" value="ATP/GTP PHOSPHATASE"/>
    <property type="match status" value="1"/>
</dbReference>
<evidence type="ECO:0000259" key="2">
    <source>
        <dbReference type="Pfam" id="PF14491"/>
    </source>
</evidence>
<evidence type="ECO:0000313" key="3">
    <source>
        <dbReference type="EMBL" id="MBD2279637.1"/>
    </source>
</evidence>
<dbReference type="Pfam" id="PF13175">
    <property type="entry name" value="AAA_15"/>
    <property type="match status" value="1"/>
</dbReference>
<gene>
    <name evidence="3" type="ORF">H6F99_15450</name>
</gene>
<organism evidence="3 4">
    <name type="scientific">Aphanizomenon flos-aquae FACHB-1040</name>
    <dbReference type="NCBI Taxonomy" id="2692887"/>
    <lineage>
        <taxon>Bacteria</taxon>
        <taxon>Bacillati</taxon>
        <taxon>Cyanobacteriota</taxon>
        <taxon>Cyanophyceae</taxon>
        <taxon>Nostocales</taxon>
        <taxon>Aphanizomenonaceae</taxon>
        <taxon>Aphanizomenon</taxon>
    </lineage>
</organism>
<evidence type="ECO:0000313" key="4">
    <source>
        <dbReference type="Proteomes" id="UP000606721"/>
    </source>
</evidence>
<sequence>MRIIRLEIKNFRAIKSLKLTNLGDVVVIAGPNGSGKSSIFDAIRLLKSGYGGYQDNEVQQWFNEFQINLNQRSEDILSLLQDRNQPLEITAEFLFNDKEKNHILNEWEKLENDQMWYNSSSERLPQQFISTTSTSLAYSLYQTNPKIQDSNLVQISSFKEELNQLSYIGHIKIWSNRKEEILPSQVLSLAFRLYQPQQIGIIDYHGANRVYSREPIGGINLNSDSTENQLRQSSLYNYQNKYSNLKTAIASSYLRQLIREKSGLSSNETDKITDTLKELFKTFFPGKKFLGPQPKSDGSISFDVKTPSGAIHDINELSSGEKEVLYGYLRLWNTAPKNSVLLIDEPELHLNPRLVSGLANFYHEHLGKPLGNQLWLVTHSDTLIREAVGVENFRVFHLQSSSESLCENQATEIKANEDIKRVIISLVGESAYLPEAKIVILEGGGDTEFDKRMVSLLFPQFSSKVNIISGGNKKRVADLYQILEKVSRDADISAKVYAINDSDINISNLQNKSDIIESNCYTWNVYHIENYLLEPHFIIKVIQEINFSTQDYTEDKIYAQLKKFASDSIRFEVEEKLRNYVNNLLIKQLDLSFDPKIQALGSEFSKVVQRCYERIGKVSTNELSKDKLIVSIAYFNTTRT</sequence>
<evidence type="ECO:0000259" key="1">
    <source>
        <dbReference type="Pfam" id="PF13175"/>
    </source>
</evidence>
<feature type="domain" description="DUF4435" evidence="2">
    <location>
        <begin position="441"/>
        <end position="564"/>
    </location>
</feature>
<dbReference type="RefSeq" id="WP_190383500.1">
    <property type="nucleotide sequence ID" value="NZ_JACJQT010000040.1"/>
</dbReference>
<dbReference type="InterPro" id="IPR041685">
    <property type="entry name" value="AAA_GajA/Old/RecF-like"/>
</dbReference>
<keyword evidence="4" id="KW-1185">Reference proteome</keyword>
<proteinExistence type="predicted"/>
<protein>
    <submittedName>
        <fullName evidence="3">AAA family ATPase</fullName>
    </submittedName>
</protein>